<accession>A0AA38LR29</accession>
<feature type="non-terminal residue" evidence="1">
    <location>
        <position position="79"/>
    </location>
</feature>
<protein>
    <submittedName>
        <fullName evidence="1">Uncharacterized protein</fullName>
    </submittedName>
</protein>
<evidence type="ECO:0000313" key="1">
    <source>
        <dbReference type="EMBL" id="KAH9330262.1"/>
    </source>
</evidence>
<keyword evidence="2" id="KW-1185">Reference proteome</keyword>
<gene>
    <name evidence="1" type="ORF">KI387_002370</name>
</gene>
<reference evidence="1 2" key="1">
    <citation type="journal article" date="2021" name="Nat. Plants">
        <title>The Taxus genome provides insights into paclitaxel biosynthesis.</title>
        <authorList>
            <person name="Xiong X."/>
            <person name="Gou J."/>
            <person name="Liao Q."/>
            <person name="Li Y."/>
            <person name="Zhou Q."/>
            <person name="Bi G."/>
            <person name="Li C."/>
            <person name="Du R."/>
            <person name="Wang X."/>
            <person name="Sun T."/>
            <person name="Guo L."/>
            <person name="Liang H."/>
            <person name="Lu P."/>
            <person name="Wu Y."/>
            <person name="Zhang Z."/>
            <person name="Ro D.K."/>
            <person name="Shang Y."/>
            <person name="Huang S."/>
            <person name="Yan J."/>
        </authorList>
    </citation>
    <scope>NUCLEOTIDE SEQUENCE [LARGE SCALE GENOMIC DNA]</scope>
    <source>
        <strain evidence="1">Ta-2019</strain>
    </source>
</reference>
<proteinExistence type="predicted"/>
<evidence type="ECO:0000313" key="2">
    <source>
        <dbReference type="Proteomes" id="UP000824469"/>
    </source>
</evidence>
<dbReference type="Proteomes" id="UP000824469">
    <property type="component" value="Unassembled WGS sequence"/>
</dbReference>
<sequence length="79" mass="9509">MLQIGKVVTEQERYEFVQLFQEFLDVFSWSYEDLIWFNPKLAQHIIKLDPAAKPIKKKQRLVNPHIEPLMKKDLNKLIE</sequence>
<name>A0AA38LR29_TAXCH</name>
<comment type="caution">
    <text evidence="1">The sequence shown here is derived from an EMBL/GenBank/DDBJ whole genome shotgun (WGS) entry which is preliminary data.</text>
</comment>
<organism evidence="1 2">
    <name type="scientific">Taxus chinensis</name>
    <name type="common">Chinese yew</name>
    <name type="synonym">Taxus wallichiana var. chinensis</name>
    <dbReference type="NCBI Taxonomy" id="29808"/>
    <lineage>
        <taxon>Eukaryota</taxon>
        <taxon>Viridiplantae</taxon>
        <taxon>Streptophyta</taxon>
        <taxon>Embryophyta</taxon>
        <taxon>Tracheophyta</taxon>
        <taxon>Spermatophyta</taxon>
        <taxon>Pinopsida</taxon>
        <taxon>Pinidae</taxon>
        <taxon>Conifers II</taxon>
        <taxon>Cupressales</taxon>
        <taxon>Taxaceae</taxon>
        <taxon>Taxus</taxon>
    </lineage>
</organism>
<dbReference type="AlphaFoldDB" id="A0AA38LR29"/>
<dbReference type="EMBL" id="JAHRHJ020000001">
    <property type="protein sequence ID" value="KAH9330262.1"/>
    <property type="molecule type" value="Genomic_DNA"/>
</dbReference>